<reference evidence="2 3" key="1">
    <citation type="submission" date="2022-11" db="EMBL/GenBank/DDBJ databases">
        <title>Spartinivicinus poritis sp. nov., isolated from scleractinian coral Porites lutea.</title>
        <authorList>
            <person name="Zhang G."/>
            <person name="Cai L."/>
            <person name="Wei Q."/>
        </authorList>
    </citation>
    <scope>NUCLEOTIDE SEQUENCE [LARGE SCALE GENOMIC DNA]</scope>
    <source>
        <strain evidence="2 3">A2-2</strain>
    </source>
</reference>
<dbReference type="PROSITE" id="PS51688">
    <property type="entry name" value="ICA"/>
    <property type="match status" value="1"/>
</dbReference>
<dbReference type="Gene3D" id="1.10.10.10">
    <property type="entry name" value="Winged helix-like DNA-binding domain superfamily/Winged helix DNA-binding domain"/>
    <property type="match status" value="1"/>
</dbReference>
<gene>
    <name evidence="2" type="ORF">ORQ98_17295</name>
</gene>
<protein>
    <submittedName>
        <fullName evidence="2">Tail fiber domain-containing protein</fullName>
    </submittedName>
</protein>
<dbReference type="Pfam" id="PF13884">
    <property type="entry name" value="Peptidase_S74"/>
    <property type="match status" value="1"/>
</dbReference>
<organism evidence="2 3">
    <name type="scientific">Spartinivicinus poritis</name>
    <dbReference type="NCBI Taxonomy" id="2994640"/>
    <lineage>
        <taxon>Bacteria</taxon>
        <taxon>Pseudomonadati</taxon>
        <taxon>Pseudomonadota</taxon>
        <taxon>Gammaproteobacteria</taxon>
        <taxon>Oceanospirillales</taxon>
        <taxon>Zooshikellaceae</taxon>
        <taxon>Spartinivicinus</taxon>
    </lineage>
</organism>
<accession>A0ABT5UBK8</accession>
<name>A0ABT5UBK8_9GAMM</name>
<dbReference type="EMBL" id="JAPMOU010000023">
    <property type="protein sequence ID" value="MDE1463712.1"/>
    <property type="molecule type" value="Genomic_DNA"/>
</dbReference>
<dbReference type="RefSeq" id="WP_274690047.1">
    <property type="nucleotide sequence ID" value="NZ_JAPMOU010000023.1"/>
</dbReference>
<comment type="caution">
    <text evidence="2">The sequence shown here is derived from an EMBL/GenBank/DDBJ whole genome shotgun (WGS) entry which is preliminary data.</text>
</comment>
<sequence>MNKIIAVIVLTSVSAFSHGYAHESCKHLTGSAYSKCRSTPNFIRLSDQNLKKNTAQLEKALENISKLNGVSYEWKKNSKKDIGVIAQDVETVFPELVQNIKITNEDGTEKTLKQVNYAGLVGVLIEAVKELKHENQALKDLLGI</sequence>
<dbReference type="InterPro" id="IPR036388">
    <property type="entry name" value="WH-like_DNA-bd_sf"/>
</dbReference>
<dbReference type="Proteomes" id="UP001528823">
    <property type="component" value="Unassembled WGS sequence"/>
</dbReference>
<evidence type="ECO:0000313" key="3">
    <source>
        <dbReference type="Proteomes" id="UP001528823"/>
    </source>
</evidence>
<feature type="domain" description="Peptidase S74" evidence="1">
    <location>
        <begin position="46"/>
        <end position="142"/>
    </location>
</feature>
<evidence type="ECO:0000313" key="2">
    <source>
        <dbReference type="EMBL" id="MDE1463712.1"/>
    </source>
</evidence>
<proteinExistence type="predicted"/>
<dbReference type="InterPro" id="IPR030392">
    <property type="entry name" value="S74_ICA"/>
</dbReference>
<keyword evidence="3" id="KW-1185">Reference proteome</keyword>
<evidence type="ECO:0000259" key="1">
    <source>
        <dbReference type="PROSITE" id="PS51688"/>
    </source>
</evidence>